<proteinExistence type="predicted"/>
<dbReference type="InterPro" id="IPR012337">
    <property type="entry name" value="RNaseH-like_sf"/>
</dbReference>
<dbReference type="RefSeq" id="XP_006823821.1">
    <property type="nucleotide sequence ID" value="XM_006823758.1"/>
</dbReference>
<dbReference type="PANTHER" id="PTHR37984:SF15">
    <property type="entry name" value="INTEGRASE CATALYTIC DOMAIN-CONTAINING PROTEIN"/>
    <property type="match status" value="1"/>
</dbReference>
<dbReference type="GeneID" id="102805069"/>
<evidence type="ECO:0000313" key="2">
    <source>
        <dbReference type="RefSeq" id="XP_006823821.1"/>
    </source>
</evidence>
<name>A0ABM0MUY0_SACKO</name>
<protein>
    <submittedName>
        <fullName evidence="2">Uncharacterized protein LOC102805069</fullName>
    </submittedName>
</protein>
<accession>A0ABM0MUY0</accession>
<keyword evidence="1" id="KW-1185">Reference proteome</keyword>
<dbReference type="Proteomes" id="UP000694865">
    <property type="component" value="Unplaced"/>
</dbReference>
<organism evidence="1 2">
    <name type="scientific">Saccoglossus kowalevskii</name>
    <name type="common">Acorn worm</name>
    <dbReference type="NCBI Taxonomy" id="10224"/>
    <lineage>
        <taxon>Eukaryota</taxon>
        <taxon>Metazoa</taxon>
        <taxon>Hemichordata</taxon>
        <taxon>Enteropneusta</taxon>
        <taxon>Harrimaniidae</taxon>
        <taxon>Saccoglossus</taxon>
    </lineage>
</organism>
<dbReference type="InterPro" id="IPR050951">
    <property type="entry name" value="Retrovirus_Pol_polyprotein"/>
</dbReference>
<dbReference type="PANTHER" id="PTHR37984">
    <property type="entry name" value="PROTEIN CBG26694"/>
    <property type="match status" value="1"/>
</dbReference>
<gene>
    <name evidence="2" type="primary">LOC102805069</name>
</gene>
<evidence type="ECO:0000313" key="1">
    <source>
        <dbReference type="Proteomes" id="UP000694865"/>
    </source>
</evidence>
<reference evidence="2" key="1">
    <citation type="submission" date="2025-08" db="UniProtKB">
        <authorList>
            <consortium name="RefSeq"/>
        </authorList>
    </citation>
    <scope>IDENTIFICATION</scope>
    <source>
        <tissue evidence="2">Testes</tissue>
    </source>
</reference>
<sequence length="187" mass="21322">MPLIDMPFKRVAIDLVGPITPASDRGHLYILTMVDYASRYPEAVPLKNIDTETVAEALIDFYRRLGVPEEVLNIPQVTTNKRVEEDIRRLGTIVRSPVESGWTSLKSPLIDESKRISDDLELLSDPRSNQDWTSLKSLLTDQLMRLSDNLELLLDPRSNMSASPEMLHFDIYRLRSASSFIRRASNH</sequence>
<dbReference type="SUPFAM" id="SSF53098">
    <property type="entry name" value="Ribonuclease H-like"/>
    <property type="match status" value="1"/>
</dbReference>
<dbReference type="Gene3D" id="3.30.420.10">
    <property type="entry name" value="Ribonuclease H-like superfamily/Ribonuclease H"/>
    <property type="match status" value="1"/>
</dbReference>
<dbReference type="InterPro" id="IPR036397">
    <property type="entry name" value="RNaseH_sf"/>
</dbReference>